<reference evidence="1" key="1">
    <citation type="submission" date="2018-11" db="EMBL/GenBank/DDBJ databases">
        <authorList>
            <person name="Grassa J C."/>
        </authorList>
    </citation>
    <scope>NUCLEOTIDE SEQUENCE [LARGE SCALE GENOMIC DNA]</scope>
</reference>
<reference evidence="1" key="2">
    <citation type="submission" date="2021-03" db="UniProtKB">
        <authorList>
            <consortium name="EnsemblPlants"/>
        </authorList>
    </citation>
    <scope>IDENTIFICATION</scope>
</reference>
<dbReference type="Proteomes" id="UP000596661">
    <property type="component" value="Chromosome 9"/>
</dbReference>
<evidence type="ECO:0008006" key="3">
    <source>
        <dbReference type="Google" id="ProtNLM"/>
    </source>
</evidence>
<evidence type="ECO:0000313" key="1">
    <source>
        <dbReference type="EnsemblPlants" id="cds.evm.model.09.592"/>
    </source>
</evidence>
<protein>
    <recommendedName>
        <fullName evidence="3">RNase H type-1 domain-containing protein</fullName>
    </recommendedName>
</protein>
<sequence>MQAASRDEGKLGYRGYNSHKILEEALGSKKLPSKMKNLLWWARKKCLPTMVMLRTKRVECLMVAICWAIWNAKNDWVWQKKAARPDSIVSLAEGYLNQWRVAQNSEIESSWSNFQLGDGAEQWMLPPLNSIKVNVDAALFDEGQRFRVGYVARDSKGLFLEGCTTLHNWADTLKLVEELANMVAHNFVRASILYPGRQFSLEDVPTDLIPYLVAEFVG</sequence>
<name>A0A803QGR3_CANSA</name>
<proteinExistence type="predicted"/>
<dbReference type="EMBL" id="UZAU01000725">
    <property type="status" value="NOT_ANNOTATED_CDS"/>
    <property type="molecule type" value="Genomic_DNA"/>
</dbReference>
<evidence type="ECO:0000313" key="2">
    <source>
        <dbReference type="Proteomes" id="UP000596661"/>
    </source>
</evidence>
<organism evidence="1 2">
    <name type="scientific">Cannabis sativa</name>
    <name type="common">Hemp</name>
    <name type="synonym">Marijuana</name>
    <dbReference type="NCBI Taxonomy" id="3483"/>
    <lineage>
        <taxon>Eukaryota</taxon>
        <taxon>Viridiplantae</taxon>
        <taxon>Streptophyta</taxon>
        <taxon>Embryophyta</taxon>
        <taxon>Tracheophyta</taxon>
        <taxon>Spermatophyta</taxon>
        <taxon>Magnoliopsida</taxon>
        <taxon>eudicotyledons</taxon>
        <taxon>Gunneridae</taxon>
        <taxon>Pentapetalae</taxon>
        <taxon>rosids</taxon>
        <taxon>fabids</taxon>
        <taxon>Rosales</taxon>
        <taxon>Cannabaceae</taxon>
        <taxon>Cannabis</taxon>
    </lineage>
</organism>
<accession>A0A803QGR3</accession>
<dbReference type="OMA" id="NICTICL"/>
<dbReference type="EnsemblPlants" id="evm.model.09.592">
    <property type="protein sequence ID" value="cds.evm.model.09.592"/>
    <property type="gene ID" value="evm.TU.09.592"/>
</dbReference>
<dbReference type="Gramene" id="evm.model.09.592">
    <property type="protein sequence ID" value="cds.evm.model.09.592"/>
    <property type="gene ID" value="evm.TU.09.592"/>
</dbReference>
<dbReference type="AlphaFoldDB" id="A0A803QGR3"/>
<keyword evidence="2" id="KW-1185">Reference proteome</keyword>